<dbReference type="HOGENOM" id="CLU_159896_0_0_9"/>
<dbReference type="InterPro" id="IPR038719">
    <property type="entry name" value="Phycobilisome_asu/bsu_sf"/>
</dbReference>
<keyword evidence="2" id="KW-0157">Chromophore</keyword>
<keyword evidence="5" id="KW-1185">Reference proteome</keyword>
<evidence type="ECO:0000256" key="3">
    <source>
        <dbReference type="ARBA" id="ARBA00023307"/>
    </source>
</evidence>
<name>H6NTN4_9BACL</name>
<dbReference type="RefSeq" id="WP_014368437.1">
    <property type="nucleotide sequence ID" value="NC_016935.1"/>
</dbReference>
<evidence type="ECO:0000256" key="2">
    <source>
        <dbReference type="ARBA" id="ARBA00022991"/>
    </source>
</evidence>
<dbReference type="Proteomes" id="UP000007523">
    <property type="component" value="Chromosome"/>
</dbReference>
<dbReference type="SUPFAM" id="SSF46458">
    <property type="entry name" value="Globin-like"/>
    <property type="match status" value="1"/>
</dbReference>
<sequence length="126" mass="14529">MNGVIGRLIDEVTSAVYENDPQLLERYGERGRVKCREDNEHHFRHLETAYLMKEKAIFTDYALWLSEILSRHGMEPGHLIDNFREIDAALQRTPELSVELREGYGLLLDAAVHRLRQLERQPGGGS</sequence>
<protein>
    <submittedName>
        <fullName evidence="4">Uncharacterized protein</fullName>
    </submittedName>
</protein>
<accession>H6NTN4</accession>
<proteinExistence type="inferred from homology"/>
<keyword evidence="3" id="KW-0089">Bile pigment</keyword>
<dbReference type="Gene3D" id="1.10.490.20">
    <property type="entry name" value="Phycocyanins"/>
    <property type="match status" value="1"/>
</dbReference>
<dbReference type="InterPro" id="IPR009050">
    <property type="entry name" value="Globin-like_sf"/>
</dbReference>
<evidence type="ECO:0000313" key="5">
    <source>
        <dbReference type="Proteomes" id="UP000007523"/>
    </source>
</evidence>
<reference evidence="4 5" key="1">
    <citation type="journal article" date="2012" name="J. Bacteriol.">
        <title>Complete Genome Sequence of Paenibacillus mucilaginosus 3016, a Bacterium Functional as Microbial Fertilizer.</title>
        <authorList>
            <person name="Ma M."/>
            <person name="Wang Z."/>
            <person name="Li L."/>
            <person name="Jiang X."/>
            <person name="Guan D."/>
            <person name="Cao F."/>
            <person name="Chen H."/>
            <person name="Wang X."/>
            <person name="Shen D."/>
            <person name="Du B."/>
            <person name="Li J."/>
        </authorList>
    </citation>
    <scope>NUCLEOTIDE SEQUENCE [LARGE SCALE GENOMIC DNA]</scope>
    <source>
        <strain evidence="4 5">3016</strain>
    </source>
</reference>
<comment type="similarity">
    <text evidence="1">Belongs to the phycobiliprotein family.</text>
</comment>
<dbReference type="EMBL" id="CP003235">
    <property type="protein sequence ID" value="AFC27628.1"/>
    <property type="molecule type" value="Genomic_DNA"/>
</dbReference>
<dbReference type="STRING" id="1116391.PM3016_666"/>
<dbReference type="AlphaFoldDB" id="H6NTN4"/>
<dbReference type="KEGG" id="pmq:PM3016_666"/>
<gene>
    <name evidence="4" type="ORF">PM3016_666</name>
</gene>
<evidence type="ECO:0000256" key="1">
    <source>
        <dbReference type="ARBA" id="ARBA00008182"/>
    </source>
</evidence>
<evidence type="ECO:0000313" key="4">
    <source>
        <dbReference type="EMBL" id="AFC27628.1"/>
    </source>
</evidence>
<organism evidence="4 5">
    <name type="scientific">Paenibacillus mucilaginosus 3016</name>
    <dbReference type="NCBI Taxonomy" id="1116391"/>
    <lineage>
        <taxon>Bacteria</taxon>
        <taxon>Bacillati</taxon>
        <taxon>Bacillota</taxon>
        <taxon>Bacilli</taxon>
        <taxon>Bacillales</taxon>
        <taxon>Paenibacillaceae</taxon>
        <taxon>Paenibacillus</taxon>
    </lineage>
</organism>